<name>A0A1E7LCA1_9ACTN</name>
<evidence type="ECO:0000313" key="1">
    <source>
        <dbReference type="EMBL" id="OEV13798.1"/>
    </source>
</evidence>
<accession>A0A1E7LCA1</accession>
<comment type="caution">
    <text evidence="1">The sequence shown here is derived from an EMBL/GenBank/DDBJ whole genome shotgun (WGS) entry which is preliminary data.</text>
</comment>
<gene>
    <name evidence="1" type="ORF">AN218_01825</name>
</gene>
<dbReference type="EMBL" id="LJGW01000039">
    <property type="protein sequence ID" value="OEV13798.1"/>
    <property type="molecule type" value="Genomic_DNA"/>
</dbReference>
<reference evidence="1 2" key="1">
    <citation type="journal article" date="2016" name="Front. Microbiol.">
        <title>Comparative Genomics Analysis of Streptomyces Species Reveals Their Adaptation to the Marine Environment and Their Diversity at the Genomic Level.</title>
        <authorList>
            <person name="Tian X."/>
            <person name="Zhang Z."/>
            <person name="Yang T."/>
            <person name="Chen M."/>
            <person name="Li J."/>
            <person name="Chen F."/>
            <person name="Yang J."/>
            <person name="Li W."/>
            <person name="Zhang B."/>
            <person name="Zhang Z."/>
            <person name="Wu J."/>
            <person name="Zhang C."/>
            <person name="Long L."/>
            <person name="Xiao J."/>
        </authorList>
    </citation>
    <scope>NUCLEOTIDE SEQUENCE [LARGE SCALE GENOMIC DNA]</scope>
    <source>
        <strain evidence="1 2">SCSIO 10429</strain>
    </source>
</reference>
<sequence>MTPDALQTLQLADQIGGMTMDEATRAAVHAFYRLYKTTQSLLNTEHQPTHTEATRSLYEAAREANAKMQAAGLLQVNESDFEALVRQVYPDVRICGA</sequence>
<evidence type="ECO:0000313" key="2">
    <source>
        <dbReference type="Proteomes" id="UP000176005"/>
    </source>
</evidence>
<protein>
    <submittedName>
        <fullName evidence="1">Uncharacterized protein</fullName>
    </submittedName>
</protein>
<keyword evidence="2" id="KW-1185">Reference proteome</keyword>
<dbReference type="AlphaFoldDB" id="A0A1E7LCA1"/>
<organism evidence="1 2">
    <name type="scientific">Streptomyces nanshensis</name>
    <dbReference type="NCBI Taxonomy" id="518642"/>
    <lineage>
        <taxon>Bacteria</taxon>
        <taxon>Bacillati</taxon>
        <taxon>Actinomycetota</taxon>
        <taxon>Actinomycetes</taxon>
        <taxon>Kitasatosporales</taxon>
        <taxon>Streptomycetaceae</taxon>
        <taxon>Streptomyces</taxon>
    </lineage>
</organism>
<proteinExistence type="predicted"/>
<dbReference type="Proteomes" id="UP000176005">
    <property type="component" value="Unassembled WGS sequence"/>
</dbReference>